<dbReference type="InterPro" id="IPR044023">
    <property type="entry name" value="Ig_7"/>
</dbReference>
<dbReference type="Gene3D" id="2.60.40.10">
    <property type="entry name" value="Immunoglobulins"/>
    <property type="match status" value="1"/>
</dbReference>
<dbReference type="InterPro" id="IPR026341">
    <property type="entry name" value="T9SS_type_B"/>
</dbReference>
<dbReference type="SUPFAM" id="SSF50998">
    <property type="entry name" value="Quinoprotein alcohol dehydrogenase-like"/>
    <property type="match status" value="1"/>
</dbReference>
<reference evidence="2" key="1">
    <citation type="submission" date="2024-07" db="EMBL/GenBank/DDBJ databases">
        <authorList>
            <person name="Biller S.J."/>
        </authorList>
    </citation>
    <scope>NUCLEOTIDE SEQUENCE</scope>
    <source>
        <strain evidence="2">WC2409</strain>
    </source>
</reference>
<dbReference type="InterPro" id="IPR013783">
    <property type="entry name" value="Ig-like_fold"/>
</dbReference>
<dbReference type="PANTHER" id="PTHR42754:SF1">
    <property type="entry name" value="LIPOPROTEIN"/>
    <property type="match status" value="1"/>
</dbReference>
<dbReference type="Pfam" id="PF19081">
    <property type="entry name" value="Ig_7"/>
    <property type="match status" value="1"/>
</dbReference>
<gene>
    <name evidence="2" type="ORF">AB3G34_03085</name>
</gene>
<protein>
    <submittedName>
        <fullName evidence="2">T9SS type B sorting domain-containing protein</fullName>
    </submittedName>
</protein>
<evidence type="ECO:0000313" key="2">
    <source>
        <dbReference type="EMBL" id="XDU96096.1"/>
    </source>
</evidence>
<dbReference type="RefSeq" id="WP_369753416.1">
    <property type="nucleotide sequence ID" value="NZ_CP165625.1"/>
</dbReference>
<proteinExistence type="predicted"/>
<dbReference type="InterPro" id="IPR011047">
    <property type="entry name" value="Quinoprotein_ADH-like_sf"/>
</dbReference>
<sequence length="697" mass="76210">MIKNIKLIALSLIISIFFSIRMSSQTIQWENTIGGNDYDWSDFIELSTDGNYLLGGYSYSNISDDKTENSRGEGDYWLIKIDDTSGNLLWQKTIGGNSFDHLTSAKETKDGGYILGGYSSSGISGEKTQNSRGQDDYWVVKLDENRNIIWDKTYGGSGVDRLTSIIQTADGGYLMGGSSDSNISGDKTENSKGNLDMWIIKIDASGNIMWQKTFGGDNSDWVQSLLKTADGGYLLAGSSNSNISGDKTQNSRGGGDYWVLKIDSLGTIVWQKTIGGNNGDYLKSIIATSDGNYILGGDSFSNISGDKTENTLNNSNDVWILKLNDFGQILWQKNIGANDTEVFADIRMTSDNGFILGIMSYSGISGYKTEASRGDRDYWIVKLDAAGQFEWDKTVGGDSLDQTQSIVQAKDGGYVALGWSQSNISGDKTENKSGLQDFWVVKLQLCSQNLSANSNSPICEGNSIQLSASGGTNYAWTGPNGFNSLEQNPSILNANASQSGQYTCSITGTGGCDDKKSATVVINIETVPTANSPQEFCTQQNATLSNVIISGDNIKWYDSQTGGTELLETTLLKDGINYYASQTINNCESSRIVINTRILADANCQPVTDIDSSITYPKFFTPNEDGFNDTWKVKFSADEIGLSVKIFDRYGKLIKELTHSNAWDGTFNGHELPSTDYWFVVTRANGIEYRGHFSLKR</sequence>
<dbReference type="Pfam" id="PF13585">
    <property type="entry name" value="CHU_C"/>
    <property type="match status" value="1"/>
</dbReference>
<dbReference type="AlphaFoldDB" id="A0AB39W458"/>
<dbReference type="PANTHER" id="PTHR42754">
    <property type="entry name" value="ENDOGLUCANASE"/>
    <property type="match status" value="1"/>
</dbReference>
<dbReference type="NCBIfam" id="TIGR04131">
    <property type="entry name" value="Bac_Flav_CTERM"/>
    <property type="match status" value="1"/>
</dbReference>
<organism evidence="2">
    <name type="scientific">Flavobacterium sp. WC2409</name>
    <dbReference type="NCBI Taxonomy" id="3234139"/>
    <lineage>
        <taxon>Bacteria</taxon>
        <taxon>Pseudomonadati</taxon>
        <taxon>Bacteroidota</taxon>
        <taxon>Flavobacteriia</taxon>
        <taxon>Flavobacteriales</taxon>
        <taxon>Flavobacteriaceae</taxon>
        <taxon>Flavobacterium</taxon>
    </lineage>
</organism>
<name>A0AB39W458_9FLAO</name>
<dbReference type="EMBL" id="CP165625">
    <property type="protein sequence ID" value="XDU96096.1"/>
    <property type="molecule type" value="Genomic_DNA"/>
</dbReference>
<evidence type="ECO:0000259" key="1">
    <source>
        <dbReference type="Pfam" id="PF19081"/>
    </source>
</evidence>
<accession>A0AB39W458</accession>
<feature type="domain" description="Ig-like" evidence="1">
    <location>
        <begin position="527"/>
        <end position="593"/>
    </location>
</feature>